<evidence type="ECO:0000313" key="1">
    <source>
        <dbReference type="EMBL" id="MFC1410446.1"/>
    </source>
</evidence>
<reference evidence="1 2" key="1">
    <citation type="submission" date="2024-09" db="EMBL/GenBank/DDBJ databases">
        <authorList>
            <person name="Lee S.D."/>
        </authorList>
    </citation>
    <scope>NUCLEOTIDE SEQUENCE [LARGE SCALE GENOMIC DNA]</scope>
    <source>
        <strain evidence="1 2">N1-1</strain>
    </source>
</reference>
<name>A0ABV6V9P8_9ACTN</name>
<comment type="caution">
    <text evidence="1">The sequence shown here is derived from an EMBL/GenBank/DDBJ whole genome shotgun (WGS) entry which is preliminary data.</text>
</comment>
<evidence type="ECO:0000313" key="2">
    <source>
        <dbReference type="Proteomes" id="UP001592582"/>
    </source>
</evidence>
<sequence length="324" mass="32518">MSPTPPNPVLDSSGHPPVETIAEDLEALLPPEDAALLHAHVADCRDCRDTRAALEEIRSLLGQTATPVLPAEVGIRIDAALAAEALLATAPGPADQAGADRPAAPAADRTDRTDRTDDRAGDAPGKPRSASSAPTGPLRPPRGPGRARRWRRAALGVAALAVVGLISTAVLQSGNGGMKAGSGSAKSVAGAGAANPRTDGAALVVFSDASLDEQIQQLLPDGAGSTALQPQAHPQTDGGVSTRAPACVLAAVGRTGETPLASTRGSYRGTAVFAVVYTSPVDPLHKVDAYLVSASCADRGAHASDGAPGSAGATVLVRRTVPRG</sequence>
<organism evidence="1 2">
    <name type="scientific">Streptacidiphilus alkalitolerans</name>
    <dbReference type="NCBI Taxonomy" id="3342712"/>
    <lineage>
        <taxon>Bacteria</taxon>
        <taxon>Bacillati</taxon>
        <taxon>Actinomycetota</taxon>
        <taxon>Actinomycetes</taxon>
        <taxon>Kitasatosporales</taxon>
        <taxon>Streptomycetaceae</taxon>
        <taxon>Streptacidiphilus</taxon>
    </lineage>
</organism>
<protein>
    <submittedName>
        <fullName evidence="1">Uncharacterized protein</fullName>
    </submittedName>
</protein>
<dbReference type="EMBL" id="JBHEZX010000005">
    <property type="protein sequence ID" value="MFC1410446.1"/>
    <property type="molecule type" value="Genomic_DNA"/>
</dbReference>
<accession>A0ABV6V9P8</accession>
<gene>
    <name evidence="1" type="ORF">ACEZDG_14345</name>
</gene>
<dbReference type="Proteomes" id="UP001592582">
    <property type="component" value="Unassembled WGS sequence"/>
</dbReference>
<proteinExistence type="predicted"/>
<keyword evidence="2" id="KW-1185">Reference proteome</keyword>